<gene>
    <name evidence="1" type="ORF">METZ01_LOCUS277109</name>
</gene>
<dbReference type="AlphaFoldDB" id="A0A382KKY9"/>
<evidence type="ECO:0000313" key="1">
    <source>
        <dbReference type="EMBL" id="SVC24255.1"/>
    </source>
</evidence>
<reference evidence="1" key="1">
    <citation type="submission" date="2018-05" db="EMBL/GenBank/DDBJ databases">
        <authorList>
            <person name="Lanie J.A."/>
            <person name="Ng W.-L."/>
            <person name="Kazmierczak K.M."/>
            <person name="Andrzejewski T.M."/>
            <person name="Davidsen T.M."/>
            <person name="Wayne K.J."/>
            <person name="Tettelin H."/>
            <person name="Glass J.I."/>
            <person name="Rusch D."/>
            <person name="Podicherti R."/>
            <person name="Tsui H.-C.T."/>
            <person name="Winkler M.E."/>
        </authorList>
    </citation>
    <scope>NUCLEOTIDE SEQUENCE</scope>
</reference>
<sequence>VRLVQMASCTEDIQRSLGPLGHCPQILCLHELSADTYQSIGLTQRYFSRGADRRVTY</sequence>
<protein>
    <submittedName>
        <fullName evidence="1">Uncharacterized protein</fullName>
    </submittedName>
</protein>
<accession>A0A382KKY9</accession>
<proteinExistence type="predicted"/>
<feature type="non-terminal residue" evidence="1">
    <location>
        <position position="1"/>
    </location>
</feature>
<dbReference type="EMBL" id="UINC01080890">
    <property type="protein sequence ID" value="SVC24255.1"/>
    <property type="molecule type" value="Genomic_DNA"/>
</dbReference>
<organism evidence="1">
    <name type="scientific">marine metagenome</name>
    <dbReference type="NCBI Taxonomy" id="408172"/>
    <lineage>
        <taxon>unclassified sequences</taxon>
        <taxon>metagenomes</taxon>
        <taxon>ecological metagenomes</taxon>
    </lineage>
</organism>
<name>A0A382KKY9_9ZZZZ</name>
<feature type="non-terminal residue" evidence="1">
    <location>
        <position position="57"/>
    </location>
</feature>